<dbReference type="EMBL" id="HBJA01089586">
    <property type="protein sequence ID" value="CAE0819981.1"/>
    <property type="molecule type" value="Transcribed_RNA"/>
</dbReference>
<feature type="region of interest" description="Disordered" evidence="1">
    <location>
        <begin position="461"/>
        <end position="573"/>
    </location>
</feature>
<keyword evidence="2" id="KW-0812">Transmembrane</keyword>
<name>A0A7S4FZ84_9EUGL</name>
<dbReference type="Gene3D" id="3.30.450.20">
    <property type="entry name" value="PAS domain"/>
    <property type="match status" value="2"/>
</dbReference>
<reference evidence="3" key="1">
    <citation type="submission" date="2021-01" db="EMBL/GenBank/DDBJ databases">
        <authorList>
            <person name="Corre E."/>
            <person name="Pelletier E."/>
            <person name="Niang G."/>
            <person name="Scheremetjew M."/>
            <person name="Finn R."/>
            <person name="Kale V."/>
            <person name="Holt S."/>
            <person name="Cochrane G."/>
            <person name="Meng A."/>
            <person name="Brown T."/>
            <person name="Cohen L."/>
        </authorList>
    </citation>
    <scope>NUCLEOTIDE SEQUENCE</scope>
    <source>
        <strain evidence="3">CCMP1594</strain>
    </source>
</reference>
<evidence type="ECO:0000256" key="1">
    <source>
        <dbReference type="SAM" id="MobiDB-lite"/>
    </source>
</evidence>
<sequence>MHLNLPFAVTMAIIVILAIASCSVVWLLSYLNATSSINALVDTQLHHIKARMVQAISNYFAKLATLNNFAVQLFYAAKFQLSDDPLTLGSFLLMLCGFLPDQRVAHYLGTPDDVYVFVKCEPQPFIVAKNCTFCSTVTYGSTSVFNWSVVANPSLDPSNFDAMLQGGGLSEPWKETFFLSELAPEAYLPTKRPWYQDQARAFPYASFTPPYIYNGGMPGITANAPFIGPNRSMAGVKALDVGLTEMVEILQRIQVGEHGQSIVFDEQGSIVSTTLNMTEKYLNCRDNNGSPIVCRCSHGDVSLICRSWRIAKDRRVQGLCSAPLRDVTLEGYFLDVACLDQKQNGITGADWTLVLLMPEDEYLREMRHTSHFTVIFSATLIVLIFCVITWTSFLAIQAMQRFRKDLVAVAALELDSITNEEPYLWGISEIASMRKCFLEVVGILRRYRAFLPQTALIKPGSHNPERDCVPSAHRVEQPDRQADDRTTENTSATGVSVVHPMPVPVPDECPTSPFSGEACPPHNSSVFRSPLERSPKNGRSSPWSNGSNRSAALSQSARWGFTSPRSDKRSGRSASWLRGLNNLSHLDLGLTKKEVSILVVRFHGLGQHVVAGNMERLVDHHTKCLETVMQRAKEERGVLLYFAEDTVQVSWNAATPCVQSETKALGCALRIAEGLTSQSLTTEFSMGLGAGACLVGNLGCENMKSFCVLGPAVTTAQAMQRLARRYKPKYGLLTTREVAKEAKTNFVYCARDVLTCPEAATGVLTLMQVIENKANRQDDEWMYMLQTKSDAMDAYCENVTLFFEYVAQGRTQEAEVLKQQLATHPLPEGITLGHLSLRTTKPLPIYHLTEPDGIPGSEL</sequence>
<protein>
    <recommendedName>
        <fullName evidence="4">Guanylate cyclase domain-containing protein</fullName>
    </recommendedName>
</protein>
<evidence type="ECO:0008006" key="4">
    <source>
        <dbReference type="Google" id="ProtNLM"/>
    </source>
</evidence>
<dbReference type="Gene3D" id="3.30.70.1230">
    <property type="entry name" value="Nucleotide cyclase"/>
    <property type="match status" value="1"/>
</dbReference>
<keyword evidence="2" id="KW-0472">Membrane</keyword>
<keyword evidence="2" id="KW-1133">Transmembrane helix</keyword>
<organism evidence="3">
    <name type="scientific">Eutreptiella gymnastica</name>
    <dbReference type="NCBI Taxonomy" id="73025"/>
    <lineage>
        <taxon>Eukaryota</taxon>
        <taxon>Discoba</taxon>
        <taxon>Euglenozoa</taxon>
        <taxon>Euglenida</taxon>
        <taxon>Spirocuta</taxon>
        <taxon>Euglenophyceae</taxon>
        <taxon>Eutreptiales</taxon>
        <taxon>Eutreptiaceae</taxon>
        <taxon>Eutreptiella</taxon>
    </lineage>
</organism>
<feature type="compositionally biased region" description="Basic and acidic residues" evidence="1">
    <location>
        <begin position="463"/>
        <end position="487"/>
    </location>
</feature>
<gene>
    <name evidence="3" type="ORF">EGYM00163_LOCUS31151</name>
</gene>
<dbReference type="AlphaFoldDB" id="A0A7S4FZ84"/>
<evidence type="ECO:0000256" key="2">
    <source>
        <dbReference type="SAM" id="Phobius"/>
    </source>
</evidence>
<dbReference type="SUPFAM" id="SSF55073">
    <property type="entry name" value="Nucleotide cyclase"/>
    <property type="match status" value="1"/>
</dbReference>
<dbReference type="InterPro" id="IPR029787">
    <property type="entry name" value="Nucleotide_cyclase"/>
</dbReference>
<feature type="compositionally biased region" description="Polar residues" evidence="1">
    <location>
        <begin position="537"/>
        <end position="557"/>
    </location>
</feature>
<proteinExistence type="predicted"/>
<feature type="transmembrane region" description="Helical" evidence="2">
    <location>
        <begin position="6"/>
        <end position="28"/>
    </location>
</feature>
<feature type="transmembrane region" description="Helical" evidence="2">
    <location>
        <begin position="372"/>
        <end position="396"/>
    </location>
</feature>
<accession>A0A7S4FZ84</accession>
<evidence type="ECO:0000313" key="3">
    <source>
        <dbReference type="EMBL" id="CAE0819981.1"/>
    </source>
</evidence>